<feature type="region of interest" description="Disordered" evidence="1">
    <location>
        <begin position="79"/>
        <end position="101"/>
    </location>
</feature>
<sequence>MVRSWFLYQKIGGSIPPAEPLSPFVKPSPSLGVEEAPPRDSSPTTLDKKNPRRVGWGPGVVVAPSLCVAVAPVRFRGSPTDERVAGWRPPESNRGLQPRKSGVPLRGCPLSFSLPCWVVRFRDRDPFSRPLF</sequence>
<evidence type="ECO:0000256" key="1">
    <source>
        <dbReference type="SAM" id="MobiDB-lite"/>
    </source>
</evidence>
<keyword evidence="2" id="KW-0614">Plasmid</keyword>
<proteinExistence type="predicted"/>
<organism evidence="2">
    <name type="scientific">Phaffia rhodozyma</name>
    <name type="common">Yeast</name>
    <name type="synonym">Xanthophyllomyces dendrorhous</name>
    <dbReference type="NCBI Taxonomy" id="264483"/>
    <lineage>
        <taxon>Eukaryota</taxon>
        <taxon>Fungi</taxon>
        <taxon>Dikarya</taxon>
        <taxon>Basidiomycota</taxon>
        <taxon>Agaricomycotina</taxon>
        <taxon>Tremellomycetes</taxon>
        <taxon>Cystofilobasidiales</taxon>
        <taxon>Mrakiaceae</taxon>
        <taxon>Phaffia</taxon>
    </lineage>
</organism>
<evidence type="ECO:0000313" key="2">
    <source>
        <dbReference type="EMBL" id="CAC12857.1"/>
    </source>
</evidence>
<reference evidence="2" key="1">
    <citation type="submission" date="2000-06" db="EMBL/GenBank/DDBJ databases">
        <title>Cloning and Nucleotide sequence of a linear DNA plasmid from Xanthophyllomyces dendrorhous (Phaffia rhodozyma).</title>
        <authorList>
            <person name="Ducrey Santopietro L.M."/>
            <person name="Kula M.R."/>
        </authorList>
    </citation>
    <scope>NUCLEOTIDE SEQUENCE</scope>
    <source>
        <strain evidence="2">NRRL Y'17269</strain>
        <plasmid evidence="2">pDK1</plasmid>
    </source>
</reference>
<accession>Q9HFD3</accession>
<name>Q9HFD3_PHARH</name>
<dbReference type="AlphaFoldDB" id="Q9HFD3"/>
<geneLocation type="plasmid" evidence="2">
    <name>pDK1</name>
</geneLocation>
<feature type="region of interest" description="Disordered" evidence="1">
    <location>
        <begin position="15"/>
        <end position="55"/>
    </location>
</feature>
<dbReference type="EMBL" id="AJ278424">
    <property type="protein sequence ID" value="CAC12857.1"/>
    <property type="molecule type" value="Genomic_DNA"/>
</dbReference>
<protein>
    <submittedName>
        <fullName evidence="2">Uncharacterized protein</fullName>
    </submittedName>
</protein>